<proteinExistence type="predicted"/>
<accession>A0A367YHY1</accession>
<sequence>MLPRTFIRRLATQKKLSPDEAKRQATQLAVQSLKDFGSLLSNSSEETQPINTAPVFEDPRKFATLSLLHQGQVLGELQEKYDKNWNKLSEKEKKLGYFIAYGDWGVREKFSNWNSLVDPPLDLPFEVPSRIKTRSPGKETKVGKLPEVKLSETPVRRDQFNVKRMDGVTKFFIYLVVFISMVAFARDKNVGESGKPKEIVIEDKYEIERQRRLKEEEEERVEAERKRKIEEEKELARKNGRKWYYLWLK</sequence>
<dbReference type="EMBL" id="QLNQ01000020">
    <property type="protein sequence ID" value="RCK65458.1"/>
    <property type="molecule type" value="Genomic_DNA"/>
</dbReference>
<dbReference type="AlphaFoldDB" id="A0A367YHY1"/>
<gene>
    <name evidence="2" type="primary">GEP7_0</name>
    <name evidence="2" type="ORF">Cantr_01114</name>
</gene>
<dbReference type="InterPro" id="IPR036639">
    <property type="entry name" value="Cyt_c_oxidase_su4_sf"/>
</dbReference>
<organism evidence="2 3">
    <name type="scientific">Candida viswanathii</name>
    <dbReference type="NCBI Taxonomy" id="5486"/>
    <lineage>
        <taxon>Eukaryota</taxon>
        <taxon>Fungi</taxon>
        <taxon>Dikarya</taxon>
        <taxon>Ascomycota</taxon>
        <taxon>Saccharomycotina</taxon>
        <taxon>Pichiomycetes</taxon>
        <taxon>Debaryomycetaceae</taxon>
        <taxon>Candida/Lodderomyces clade</taxon>
        <taxon>Candida</taxon>
    </lineage>
</organism>
<name>A0A367YHY1_9ASCO</name>
<feature type="coiled-coil region" evidence="1">
    <location>
        <begin position="204"/>
        <end position="238"/>
    </location>
</feature>
<dbReference type="GO" id="GO:0005739">
    <property type="term" value="C:mitochondrion"/>
    <property type="evidence" value="ECO:0007669"/>
    <property type="project" value="GOC"/>
</dbReference>
<dbReference type="GO" id="GO:0006123">
    <property type="term" value="P:mitochondrial electron transport, cytochrome c to oxygen"/>
    <property type="evidence" value="ECO:0007669"/>
    <property type="project" value="InterPro"/>
</dbReference>
<dbReference type="Proteomes" id="UP000253472">
    <property type="component" value="Unassembled WGS sequence"/>
</dbReference>
<dbReference type="OrthoDB" id="186013at2759"/>
<dbReference type="SUPFAM" id="SSF81406">
    <property type="entry name" value="Mitochondrial cytochrome c oxidase subunit IV"/>
    <property type="match status" value="1"/>
</dbReference>
<keyword evidence="3" id="KW-1185">Reference proteome</keyword>
<reference evidence="2 3" key="1">
    <citation type="submission" date="2018-06" db="EMBL/GenBank/DDBJ databases">
        <title>Whole genome sequencing of Candida tropicalis (genome annotated by CSBL at Korea University).</title>
        <authorList>
            <person name="Ahn J."/>
        </authorList>
    </citation>
    <scope>NUCLEOTIDE SEQUENCE [LARGE SCALE GENOMIC DNA]</scope>
    <source>
        <strain evidence="2 3">ATCC 20962</strain>
    </source>
</reference>
<protein>
    <submittedName>
        <fullName evidence="2">Genetic interactor of prohibitin 7, mitochondrial</fullName>
    </submittedName>
</protein>
<evidence type="ECO:0000313" key="3">
    <source>
        <dbReference type="Proteomes" id="UP000253472"/>
    </source>
</evidence>
<comment type="caution">
    <text evidence="2">The sequence shown here is derived from an EMBL/GenBank/DDBJ whole genome shotgun (WGS) entry which is preliminary data.</text>
</comment>
<evidence type="ECO:0000256" key="1">
    <source>
        <dbReference type="SAM" id="Coils"/>
    </source>
</evidence>
<keyword evidence="1" id="KW-0175">Coiled coil</keyword>
<dbReference type="GO" id="GO:0045277">
    <property type="term" value="C:respiratory chain complex IV"/>
    <property type="evidence" value="ECO:0007669"/>
    <property type="project" value="InterPro"/>
</dbReference>
<evidence type="ECO:0000313" key="2">
    <source>
        <dbReference type="EMBL" id="RCK65458.1"/>
    </source>
</evidence>